<dbReference type="Gene3D" id="3.20.20.70">
    <property type="entry name" value="Aldolase class I"/>
    <property type="match status" value="1"/>
</dbReference>
<accession>A0A7K4NQM1</accession>
<comment type="caution">
    <text evidence="2">The sequence shown here is derived from an EMBL/GenBank/DDBJ whole genome shotgun (WGS) entry which is preliminary data.</text>
</comment>
<dbReference type="Pfam" id="PF08666">
    <property type="entry name" value="SAF"/>
    <property type="match status" value="1"/>
</dbReference>
<reference evidence="2 3" key="1">
    <citation type="journal article" date="2019" name="Environ. Microbiol.">
        <title>Genomics insights into ecotype formation of ammonia-oxidizing archaea in the deep ocean.</title>
        <authorList>
            <person name="Wang Y."/>
            <person name="Huang J.M."/>
            <person name="Cui G.J."/>
            <person name="Nunoura T."/>
            <person name="Takaki Y."/>
            <person name="Li W.L."/>
            <person name="Li J."/>
            <person name="Gao Z.M."/>
            <person name="Takai K."/>
            <person name="Zhang A.Q."/>
            <person name="Stepanauskas R."/>
        </authorList>
    </citation>
    <scope>NUCLEOTIDE SEQUENCE [LARGE SCALE GENOMIC DNA]</scope>
    <source>
        <strain evidence="2 3">F20</strain>
    </source>
</reference>
<sequence length="353" mass="40000">MVIKINSVKIGQYTINSFSEPFIIAEAGINHNGNIDKAIEMIHVAKKSGVNAIKFFTYKTSEFILDKNLEHTYFSKGKKITESMKDMFERCEFSKEEWLTIKKKCDDEKILFFSTPENRSDLDLLLELDVKVIKIGSDDLVNIPLIKDFSTTGLPIIMSCGMSNLDEINETLQCFNEFTNYPIILMSTTSEYPTKSEDVNLLKLKTLSKTFPNIPLGYSDHTQGNLAASIAVGLGAKVFEKHFTLSHDFPGPDHWFSADPNELKNWSDSIKMSHIMLGSETIQPTKKEITEKEKARRSVVAIKNILQGDIFSEKNLGLRRPGYGLPPKMIFELFGKKSKKEIMKGKLIDSDDF</sequence>
<dbReference type="SUPFAM" id="SSF51569">
    <property type="entry name" value="Aldolase"/>
    <property type="match status" value="1"/>
</dbReference>
<organism evidence="2 3">
    <name type="scientific">Marine Group I thaumarchaeote</name>
    <dbReference type="NCBI Taxonomy" id="2511932"/>
    <lineage>
        <taxon>Archaea</taxon>
        <taxon>Nitrososphaerota</taxon>
        <taxon>Marine Group I</taxon>
    </lineage>
</organism>
<dbReference type="InterPro" id="IPR057736">
    <property type="entry name" value="SAF_PseI/NeuA/NeuB"/>
</dbReference>
<dbReference type="CDD" id="cd11615">
    <property type="entry name" value="SAF_NeuB_like"/>
    <property type="match status" value="1"/>
</dbReference>
<dbReference type="Proteomes" id="UP000526196">
    <property type="component" value="Unassembled WGS sequence"/>
</dbReference>
<evidence type="ECO:0000259" key="1">
    <source>
        <dbReference type="PROSITE" id="PS50844"/>
    </source>
</evidence>
<name>A0A7K4NQM1_9ARCH</name>
<dbReference type="AlphaFoldDB" id="A0A7K4NQM1"/>
<evidence type="ECO:0000313" key="2">
    <source>
        <dbReference type="EMBL" id="NWK05356.1"/>
    </source>
</evidence>
<proteinExistence type="predicted"/>
<dbReference type="PANTHER" id="PTHR42966:SF1">
    <property type="entry name" value="SIALIC ACID SYNTHASE"/>
    <property type="match status" value="1"/>
</dbReference>
<feature type="domain" description="AFP-like" evidence="1">
    <location>
        <begin position="298"/>
        <end position="353"/>
    </location>
</feature>
<dbReference type="Gene3D" id="3.90.1210.10">
    <property type="entry name" value="Antifreeze-like/N-acetylneuraminic acid synthase C-terminal domain"/>
    <property type="match status" value="1"/>
</dbReference>
<dbReference type="InterPro" id="IPR036732">
    <property type="entry name" value="AFP_Neu5c_C_sf"/>
</dbReference>
<dbReference type="GO" id="GO:0016051">
    <property type="term" value="P:carbohydrate biosynthetic process"/>
    <property type="evidence" value="ECO:0007669"/>
    <property type="project" value="InterPro"/>
</dbReference>
<dbReference type="InterPro" id="IPR013974">
    <property type="entry name" value="SAF"/>
</dbReference>
<dbReference type="EMBL" id="JACASX010000006">
    <property type="protein sequence ID" value="NWK05356.1"/>
    <property type="molecule type" value="Genomic_DNA"/>
</dbReference>
<dbReference type="Pfam" id="PF03102">
    <property type="entry name" value="NeuB"/>
    <property type="match status" value="1"/>
</dbReference>
<protein>
    <submittedName>
        <fullName evidence="2">N-acetylneuraminate synthase family protein</fullName>
    </submittedName>
</protein>
<dbReference type="InterPro" id="IPR013132">
    <property type="entry name" value="PseI/NeuA/B-like_N"/>
</dbReference>
<dbReference type="InterPro" id="IPR051690">
    <property type="entry name" value="PseI-like"/>
</dbReference>
<evidence type="ECO:0000313" key="3">
    <source>
        <dbReference type="Proteomes" id="UP000526196"/>
    </source>
</evidence>
<dbReference type="PANTHER" id="PTHR42966">
    <property type="entry name" value="N-ACETYLNEURAMINATE SYNTHASE"/>
    <property type="match status" value="1"/>
</dbReference>
<gene>
    <name evidence="2" type="ORF">HX833_04610</name>
</gene>
<dbReference type="InterPro" id="IPR013785">
    <property type="entry name" value="Aldolase_TIM"/>
</dbReference>
<dbReference type="PROSITE" id="PS50844">
    <property type="entry name" value="AFP_LIKE"/>
    <property type="match status" value="1"/>
</dbReference>
<dbReference type="GO" id="GO:0047444">
    <property type="term" value="F:N-acylneuraminate-9-phosphate synthase activity"/>
    <property type="evidence" value="ECO:0007669"/>
    <property type="project" value="TreeGrafter"/>
</dbReference>
<dbReference type="InterPro" id="IPR006190">
    <property type="entry name" value="SAF_AFP_Neu5Ac"/>
</dbReference>
<dbReference type="SUPFAM" id="SSF51269">
    <property type="entry name" value="AFP III-like domain"/>
    <property type="match status" value="1"/>
</dbReference>